<feature type="transmembrane region" description="Helical" evidence="1">
    <location>
        <begin position="6"/>
        <end position="23"/>
    </location>
</feature>
<dbReference type="InterPro" id="IPR019201">
    <property type="entry name" value="DUF2065"/>
</dbReference>
<sequence>MLKFILFGIGFVLLFEGLVYFFFANKVINILQIISVYNTEKIKLFSTLMVLLGVCLIYFTFKYYEFK</sequence>
<dbReference type="AlphaFoldDB" id="A0A382QRR5"/>
<proteinExistence type="predicted"/>
<gene>
    <name evidence="2" type="ORF">METZ01_LOCUS340366</name>
</gene>
<feature type="transmembrane region" description="Helical" evidence="1">
    <location>
        <begin position="44"/>
        <end position="61"/>
    </location>
</feature>
<accession>A0A382QRR5</accession>
<evidence type="ECO:0000313" key="2">
    <source>
        <dbReference type="EMBL" id="SVC87512.1"/>
    </source>
</evidence>
<keyword evidence="1" id="KW-0472">Membrane</keyword>
<protein>
    <recommendedName>
        <fullName evidence="3">DUF2065 domain-containing protein</fullName>
    </recommendedName>
</protein>
<dbReference type="EMBL" id="UINC01116045">
    <property type="protein sequence ID" value="SVC87512.1"/>
    <property type="molecule type" value="Genomic_DNA"/>
</dbReference>
<keyword evidence="1" id="KW-0812">Transmembrane</keyword>
<keyword evidence="1" id="KW-1133">Transmembrane helix</keyword>
<name>A0A382QRR5_9ZZZZ</name>
<organism evidence="2">
    <name type="scientific">marine metagenome</name>
    <dbReference type="NCBI Taxonomy" id="408172"/>
    <lineage>
        <taxon>unclassified sequences</taxon>
        <taxon>metagenomes</taxon>
        <taxon>ecological metagenomes</taxon>
    </lineage>
</organism>
<reference evidence="2" key="1">
    <citation type="submission" date="2018-05" db="EMBL/GenBank/DDBJ databases">
        <authorList>
            <person name="Lanie J.A."/>
            <person name="Ng W.-L."/>
            <person name="Kazmierczak K.M."/>
            <person name="Andrzejewski T.M."/>
            <person name="Davidsen T.M."/>
            <person name="Wayne K.J."/>
            <person name="Tettelin H."/>
            <person name="Glass J.I."/>
            <person name="Rusch D."/>
            <person name="Podicherti R."/>
            <person name="Tsui H.-C.T."/>
            <person name="Winkler M.E."/>
        </authorList>
    </citation>
    <scope>NUCLEOTIDE SEQUENCE</scope>
</reference>
<dbReference type="Pfam" id="PF09838">
    <property type="entry name" value="DUF2065"/>
    <property type="match status" value="1"/>
</dbReference>
<evidence type="ECO:0008006" key="3">
    <source>
        <dbReference type="Google" id="ProtNLM"/>
    </source>
</evidence>
<evidence type="ECO:0000256" key="1">
    <source>
        <dbReference type="SAM" id="Phobius"/>
    </source>
</evidence>